<dbReference type="InterPro" id="IPR008927">
    <property type="entry name" value="6-PGluconate_DH-like_C_sf"/>
</dbReference>
<protein>
    <submittedName>
        <fullName evidence="4">3-hydroxyisobutyrate dehydrogenase</fullName>
        <ecNumber evidence="4">1.1.1.31</ecNumber>
    </submittedName>
</protein>
<dbReference type="AlphaFoldDB" id="L7VVA6"/>
<accession>L7VVA6</accession>
<dbReference type="InterPro" id="IPR013328">
    <property type="entry name" value="6PGD_dom2"/>
</dbReference>
<dbReference type="SUPFAM" id="SSF51735">
    <property type="entry name" value="NAD(P)-binding Rossmann-fold domains"/>
    <property type="match status" value="1"/>
</dbReference>
<sequence length="353" mass="35959">MAGSARLGGGEAGQQGRGAAPPDPARPTVGIVGVGNMGGGMASNLLARGWTVAVHDVDTHKMAHYKQYGAIASVSASDVATKTEVLIVCVVDAEQTAEVLFGPGGVAQVARISAPEGPAGAQDAVGAHKATPASPLGALRARTVMLCPTIAPADVERFAGQLAALGIAAIDAPMSGGPDRARDGSMSLMVACPQAVFDQHRLLLQALSSRLFHVSERVGDGARTKLVNNLLAGINLVGAAEVMALADRMGLNLPRTLDVIEQSSGQSWIGSDRMRRAIAGDFEPRAHMTLLAKDTRLAVEAARAAGFEGPLGAAASATFARAVAAGMAGLDDGALLRLVRNQDVVGAHPPNRG</sequence>
<organism evidence="4">
    <name type="scientific">uncultured bacterium A1Q1_fos_1050</name>
    <dbReference type="NCBI Taxonomy" id="1256538"/>
    <lineage>
        <taxon>Bacteria</taxon>
        <taxon>environmental samples</taxon>
    </lineage>
</organism>
<reference evidence="4" key="1">
    <citation type="submission" date="2012-09" db="EMBL/GenBank/DDBJ databases">
        <title>Metagenomic Characterization of a Microbial Community in Wastewater Detects High Levels of Antibiotic Resistance.</title>
        <authorList>
            <person name="Abrams M."/>
            <person name="Caldwell A."/>
            <person name="Vandaei E."/>
            <person name="Lee W."/>
            <person name="Perrott J."/>
            <person name="Khan S.Y."/>
            <person name="Ta J."/>
            <person name="Romero D."/>
            <person name="Nguyen V."/>
            <person name="Pourmand N."/>
            <person name="Ouverney C.C."/>
        </authorList>
    </citation>
    <scope>NUCLEOTIDE SEQUENCE</scope>
</reference>
<dbReference type="EC" id="1.1.1.31" evidence="4"/>
<feature type="domain" description="6-phosphogluconate dehydrogenase NADP-binding" evidence="2">
    <location>
        <begin position="143"/>
        <end position="213"/>
    </location>
</feature>
<dbReference type="PANTHER" id="PTHR43060">
    <property type="entry name" value="3-HYDROXYISOBUTYRATE DEHYDROGENASE-LIKE 1, MITOCHONDRIAL-RELATED"/>
    <property type="match status" value="1"/>
</dbReference>
<keyword evidence="4" id="KW-0560">Oxidoreductase</keyword>
<dbReference type="Pfam" id="PF03446">
    <property type="entry name" value="NAD_binding_2"/>
    <property type="match status" value="2"/>
</dbReference>
<evidence type="ECO:0000259" key="2">
    <source>
        <dbReference type="Pfam" id="PF03446"/>
    </source>
</evidence>
<feature type="domain" description="6-phosphogluconate dehydrogenase NADP-binding" evidence="2">
    <location>
        <begin position="28"/>
        <end position="110"/>
    </location>
</feature>
<evidence type="ECO:0000259" key="3">
    <source>
        <dbReference type="Pfam" id="PF14833"/>
    </source>
</evidence>
<evidence type="ECO:0000313" key="4">
    <source>
        <dbReference type="EMBL" id="AGC70938.1"/>
    </source>
</evidence>
<feature type="region of interest" description="Disordered" evidence="1">
    <location>
        <begin position="1"/>
        <end position="29"/>
    </location>
</feature>
<dbReference type="GO" id="GO:0008442">
    <property type="term" value="F:3-hydroxyisobutyrate dehydrogenase activity"/>
    <property type="evidence" value="ECO:0007669"/>
    <property type="project" value="UniProtKB-EC"/>
</dbReference>
<dbReference type="InterPro" id="IPR036291">
    <property type="entry name" value="NAD(P)-bd_dom_sf"/>
</dbReference>
<evidence type="ECO:0000256" key="1">
    <source>
        <dbReference type="SAM" id="MobiDB-lite"/>
    </source>
</evidence>
<dbReference type="GO" id="GO:0051287">
    <property type="term" value="F:NAD binding"/>
    <property type="evidence" value="ECO:0007669"/>
    <property type="project" value="InterPro"/>
</dbReference>
<dbReference type="EMBL" id="JX649857">
    <property type="protein sequence ID" value="AGC70938.1"/>
    <property type="molecule type" value="Genomic_DNA"/>
</dbReference>
<name>L7VVA6_9BACT</name>
<dbReference type="Gene3D" id="1.10.1040.10">
    <property type="entry name" value="N-(1-d-carboxylethyl)-l-norvaline Dehydrogenase, domain 2"/>
    <property type="match status" value="1"/>
</dbReference>
<dbReference type="InterPro" id="IPR006115">
    <property type="entry name" value="6PGDH_NADP-bd"/>
</dbReference>
<feature type="compositionally biased region" description="Gly residues" evidence="1">
    <location>
        <begin position="1"/>
        <end position="16"/>
    </location>
</feature>
<dbReference type="SUPFAM" id="SSF48179">
    <property type="entry name" value="6-phosphogluconate dehydrogenase C-terminal domain-like"/>
    <property type="match status" value="1"/>
</dbReference>
<proteinExistence type="predicted"/>
<feature type="domain" description="3-hydroxyisobutyrate dehydrogenase-like NAD-binding" evidence="3">
    <location>
        <begin position="219"/>
        <end position="338"/>
    </location>
</feature>
<dbReference type="GO" id="GO:0050661">
    <property type="term" value="F:NADP binding"/>
    <property type="evidence" value="ECO:0007669"/>
    <property type="project" value="InterPro"/>
</dbReference>
<dbReference type="Gene3D" id="3.40.50.720">
    <property type="entry name" value="NAD(P)-binding Rossmann-like Domain"/>
    <property type="match status" value="1"/>
</dbReference>
<dbReference type="Pfam" id="PF14833">
    <property type="entry name" value="NAD_binding_11"/>
    <property type="match status" value="1"/>
</dbReference>
<dbReference type="InterPro" id="IPR029154">
    <property type="entry name" value="HIBADH-like_NADP-bd"/>
</dbReference>